<sequence length="349" mass="37975">MSQPRILLTGATGYIGGSVLTALKESPSQEVQNTQIDVLIRGAERGPQFEELGVGVILFDSLDETEFIRKLAREYDVIINTASAFHTESAIAMITGLSDRQAQTGRKTHLIHTSGTSSIADRPVSKVYLESRELHDTDDVYAYQQNREAHEAYKQRTTDLAVFRTGLDLSVKTTIIMAPTIFGVGTGPVNQLSIQIPALVRRALHYGHAVVIADGQGEWDHVHIADLVALFELVLEKVLAGADDVPYGAQGLLFAETGRHSWMDVSHGIAAAGFEIGLLKTDQVQSVSLSEAASWAPNGSAQVRELGFASNARSKATLSRALGWQPKRTEEDWHRAFKEDFAAIAKAIA</sequence>
<proteinExistence type="predicted"/>
<protein>
    <recommendedName>
        <fullName evidence="1">NAD-dependent epimerase/dehydratase domain-containing protein</fullName>
    </recommendedName>
</protein>
<dbReference type="OrthoDB" id="10262413at2759"/>
<accession>A0A5N7CS43</accession>
<dbReference type="InterPro" id="IPR036291">
    <property type="entry name" value="NAD(P)-bd_dom_sf"/>
</dbReference>
<evidence type="ECO:0000259" key="1">
    <source>
        <dbReference type="Pfam" id="PF01370"/>
    </source>
</evidence>
<dbReference type="InterPro" id="IPR051783">
    <property type="entry name" value="NAD(P)-dependent_oxidoreduct"/>
</dbReference>
<dbReference type="Proteomes" id="UP000326877">
    <property type="component" value="Unassembled WGS sequence"/>
</dbReference>
<dbReference type="AlphaFoldDB" id="A0A5N7CS43"/>
<dbReference type="PANTHER" id="PTHR48079:SF6">
    <property type="entry name" value="NAD(P)-BINDING DOMAIN-CONTAINING PROTEIN-RELATED"/>
    <property type="match status" value="1"/>
</dbReference>
<dbReference type="GO" id="GO:0005737">
    <property type="term" value="C:cytoplasm"/>
    <property type="evidence" value="ECO:0007669"/>
    <property type="project" value="TreeGrafter"/>
</dbReference>
<dbReference type="Gene3D" id="3.40.50.720">
    <property type="entry name" value="NAD(P)-binding Rossmann-like Domain"/>
    <property type="match status" value="1"/>
</dbReference>
<dbReference type="SUPFAM" id="SSF51735">
    <property type="entry name" value="NAD(P)-binding Rossmann-fold domains"/>
    <property type="match status" value="1"/>
</dbReference>
<organism evidence="2">
    <name type="scientific">Petromyces alliaceus</name>
    <name type="common">Aspergillus alliaceus</name>
    <dbReference type="NCBI Taxonomy" id="209559"/>
    <lineage>
        <taxon>Eukaryota</taxon>
        <taxon>Fungi</taxon>
        <taxon>Dikarya</taxon>
        <taxon>Ascomycota</taxon>
        <taxon>Pezizomycotina</taxon>
        <taxon>Eurotiomycetes</taxon>
        <taxon>Eurotiomycetidae</taxon>
        <taxon>Eurotiales</taxon>
        <taxon>Aspergillaceae</taxon>
        <taxon>Aspergillus</taxon>
        <taxon>Aspergillus subgen. Circumdati</taxon>
    </lineage>
</organism>
<dbReference type="GO" id="GO:0004029">
    <property type="term" value="F:aldehyde dehydrogenase (NAD+) activity"/>
    <property type="evidence" value="ECO:0007669"/>
    <property type="project" value="TreeGrafter"/>
</dbReference>
<feature type="domain" description="NAD-dependent epimerase/dehydratase" evidence="1">
    <location>
        <begin position="6"/>
        <end position="241"/>
    </location>
</feature>
<dbReference type="EMBL" id="ML735215">
    <property type="protein sequence ID" value="KAE8396393.1"/>
    <property type="molecule type" value="Genomic_DNA"/>
</dbReference>
<name>A0A5N7CS43_PETAA</name>
<dbReference type="Pfam" id="PF01370">
    <property type="entry name" value="Epimerase"/>
    <property type="match status" value="1"/>
</dbReference>
<dbReference type="PANTHER" id="PTHR48079">
    <property type="entry name" value="PROTEIN YEEZ"/>
    <property type="match status" value="1"/>
</dbReference>
<evidence type="ECO:0000313" key="2">
    <source>
        <dbReference type="EMBL" id="KAE8396393.1"/>
    </source>
</evidence>
<reference evidence="2" key="1">
    <citation type="submission" date="2019-04" db="EMBL/GenBank/DDBJ databases">
        <title>Friends and foes A comparative genomics studyof 23 Aspergillus species from section Flavi.</title>
        <authorList>
            <consortium name="DOE Joint Genome Institute"/>
            <person name="Kjaerbolling I."/>
            <person name="Vesth T."/>
            <person name="Frisvad J.C."/>
            <person name="Nybo J.L."/>
            <person name="Theobald S."/>
            <person name="Kildgaard S."/>
            <person name="Isbrandt T."/>
            <person name="Kuo A."/>
            <person name="Sato A."/>
            <person name="Lyhne E.K."/>
            <person name="Kogle M.E."/>
            <person name="Wiebenga A."/>
            <person name="Kun R.S."/>
            <person name="Lubbers R.J."/>
            <person name="Makela M.R."/>
            <person name="Barry K."/>
            <person name="Chovatia M."/>
            <person name="Clum A."/>
            <person name="Daum C."/>
            <person name="Haridas S."/>
            <person name="He G."/>
            <person name="LaButti K."/>
            <person name="Lipzen A."/>
            <person name="Mondo S."/>
            <person name="Riley R."/>
            <person name="Salamov A."/>
            <person name="Simmons B.A."/>
            <person name="Magnuson J.K."/>
            <person name="Henrissat B."/>
            <person name="Mortensen U.H."/>
            <person name="Larsen T.O."/>
            <person name="Devries R.P."/>
            <person name="Grigoriev I.V."/>
            <person name="Machida M."/>
            <person name="Baker S.E."/>
            <person name="Andersen M.R."/>
        </authorList>
    </citation>
    <scope>NUCLEOTIDE SEQUENCE [LARGE SCALE GENOMIC DNA]</scope>
    <source>
        <strain evidence="2">IBT 14317</strain>
    </source>
</reference>
<dbReference type="InterPro" id="IPR001509">
    <property type="entry name" value="Epimerase_deHydtase"/>
</dbReference>
<gene>
    <name evidence="2" type="ORF">BDV23DRAFT_143932</name>
</gene>